<keyword evidence="4" id="KW-1185">Reference proteome</keyword>
<evidence type="ECO:0000313" key="3">
    <source>
        <dbReference type="EMBL" id="AOZ95271.1"/>
    </source>
</evidence>
<name>A0A1D9NYK0_9FIRM</name>
<dbReference type="InterPro" id="IPR029063">
    <property type="entry name" value="SAM-dependent_MTases_sf"/>
</dbReference>
<keyword evidence="1" id="KW-0812">Transmembrane</keyword>
<keyword evidence="3" id="KW-0808">Transferase</keyword>
<dbReference type="PANTHER" id="PTHR43591">
    <property type="entry name" value="METHYLTRANSFERASE"/>
    <property type="match status" value="1"/>
</dbReference>
<dbReference type="Gene3D" id="3.40.50.150">
    <property type="entry name" value="Vaccinia Virus protein VP39"/>
    <property type="match status" value="1"/>
</dbReference>
<dbReference type="CDD" id="cd02440">
    <property type="entry name" value="AdoMet_MTases"/>
    <property type="match status" value="1"/>
</dbReference>
<dbReference type="Pfam" id="PF13847">
    <property type="entry name" value="Methyltransf_31"/>
    <property type="match status" value="1"/>
</dbReference>
<sequence>MKADYKNWMPKGMVLGTIGITAAIFFVAVIVGMASIVGKVLLILTVLFALISLWMYLMYRAFSYNGTRQMSKQIIEGVSSYVKIPDGGKCLDVGCGSGALSIACAKKNPGAQIIGIDRWGKEYASFSKSLCESNSVAEGVNNTSFQQGDACKLDFADETFDAVTSNYVYHNIPSKDRQAILLETLRTLKKGGTFAIHDIMSKAKYGDMESFVEKLKNMGYEEVKLVDTTNGMFMSKWESTWMALTGSALLMGRK</sequence>
<dbReference type="GO" id="GO:0008168">
    <property type="term" value="F:methyltransferase activity"/>
    <property type="evidence" value="ECO:0007669"/>
    <property type="project" value="UniProtKB-KW"/>
</dbReference>
<evidence type="ECO:0000259" key="2">
    <source>
        <dbReference type="Pfam" id="PF13847"/>
    </source>
</evidence>
<organism evidence="3 4">
    <name type="scientific">Butyrivibrio hungatei</name>
    <dbReference type="NCBI Taxonomy" id="185008"/>
    <lineage>
        <taxon>Bacteria</taxon>
        <taxon>Bacillati</taxon>
        <taxon>Bacillota</taxon>
        <taxon>Clostridia</taxon>
        <taxon>Lachnospirales</taxon>
        <taxon>Lachnospiraceae</taxon>
        <taxon>Butyrivibrio</taxon>
    </lineage>
</organism>
<protein>
    <submittedName>
        <fullName evidence="3">SAM-dependent methyltransferase</fullName>
    </submittedName>
</protein>
<feature type="transmembrane region" description="Helical" evidence="1">
    <location>
        <begin position="12"/>
        <end position="34"/>
    </location>
</feature>
<dbReference type="OrthoDB" id="43862at2"/>
<dbReference type="InterPro" id="IPR025714">
    <property type="entry name" value="Methyltranfer_dom"/>
</dbReference>
<feature type="domain" description="Methyltransferase" evidence="2">
    <location>
        <begin position="86"/>
        <end position="204"/>
    </location>
</feature>
<accession>A0A1D9NYK0</accession>
<dbReference type="AlphaFoldDB" id="A0A1D9NYK0"/>
<evidence type="ECO:0000256" key="1">
    <source>
        <dbReference type="SAM" id="Phobius"/>
    </source>
</evidence>
<dbReference type="Proteomes" id="UP000179284">
    <property type="component" value="Chromosome I"/>
</dbReference>
<reference evidence="4" key="1">
    <citation type="submission" date="2016-10" db="EMBL/GenBank/DDBJ databases">
        <title>The complete genome sequence of the rumen bacterium Butyrivibrio hungatei MB2003.</title>
        <authorList>
            <person name="Palevich N."/>
            <person name="Kelly W.J."/>
            <person name="Leahy S.C."/>
            <person name="Altermann E."/>
            <person name="Rakonjac J."/>
            <person name="Attwood G.T."/>
        </authorList>
    </citation>
    <scope>NUCLEOTIDE SEQUENCE [LARGE SCALE GENOMIC DNA]</scope>
    <source>
        <strain evidence="4">MB2003</strain>
    </source>
</reference>
<evidence type="ECO:0000313" key="4">
    <source>
        <dbReference type="Proteomes" id="UP000179284"/>
    </source>
</evidence>
<keyword evidence="1" id="KW-0472">Membrane</keyword>
<keyword evidence="1" id="KW-1133">Transmembrane helix</keyword>
<gene>
    <name evidence="3" type="ORF">bhn_I0236</name>
</gene>
<dbReference type="KEGG" id="bhu:bhn_I0236"/>
<feature type="transmembrane region" description="Helical" evidence="1">
    <location>
        <begin position="40"/>
        <end position="62"/>
    </location>
</feature>
<dbReference type="SUPFAM" id="SSF53335">
    <property type="entry name" value="S-adenosyl-L-methionine-dependent methyltransferases"/>
    <property type="match status" value="1"/>
</dbReference>
<dbReference type="RefSeq" id="WP_022766179.1">
    <property type="nucleotide sequence ID" value="NZ_CP017831.1"/>
</dbReference>
<dbReference type="EMBL" id="CP017831">
    <property type="protein sequence ID" value="AOZ95271.1"/>
    <property type="molecule type" value="Genomic_DNA"/>
</dbReference>
<proteinExistence type="predicted"/>
<dbReference type="GO" id="GO:0032259">
    <property type="term" value="P:methylation"/>
    <property type="evidence" value="ECO:0007669"/>
    <property type="project" value="UniProtKB-KW"/>
</dbReference>
<keyword evidence="3" id="KW-0489">Methyltransferase</keyword>